<organism evidence="1 2">
    <name type="scientific">Frankia casuarinae (strain DSM 45818 / CECT 9043 / HFP020203 / CcI3)</name>
    <dbReference type="NCBI Taxonomy" id="106370"/>
    <lineage>
        <taxon>Bacteria</taxon>
        <taxon>Bacillati</taxon>
        <taxon>Actinomycetota</taxon>
        <taxon>Actinomycetes</taxon>
        <taxon>Frankiales</taxon>
        <taxon>Frankiaceae</taxon>
        <taxon>Frankia</taxon>
    </lineage>
</organism>
<name>Q2JAM1_FRACC</name>
<dbReference type="STRING" id="106370.Francci3_2303"/>
<dbReference type="KEGG" id="fra:Francci3_2303"/>
<gene>
    <name evidence="1" type="ordered locus">Francci3_2303</name>
</gene>
<evidence type="ECO:0000313" key="2">
    <source>
        <dbReference type="Proteomes" id="UP000001937"/>
    </source>
</evidence>
<reference evidence="1 2" key="1">
    <citation type="journal article" date="2007" name="Genome Res.">
        <title>Genome characteristics of facultatively symbiotic Frankia sp. strains reflect host range and host plant biogeography.</title>
        <authorList>
            <person name="Normand P."/>
            <person name="Lapierre P."/>
            <person name="Tisa L.S."/>
            <person name="Gogarten J.P."/>
            <person name="Alloisio N."/>
            <person name="Bagnarol E."/>
            <person name="Bassi C.A."/>
            <person name="Berry A.M."/>
            <person name="Bickhart D.M."/>
            <person name="Choisne N."/>
            <person name="Couloux A."/>
            <person name="Cournoyer B."/>
            <person name="Cruveiller S."/>
            <person name="Daubin V."/>
            <person name="Demange N."/>
            <person name="Francino M.P."/>
            <person name="Goltsman E."/>
            <person name="Huang Y."/>
            <person name="Kopp O.R."/>
            <person name="Labarre L."/>
            <person name="Lapidus A."/>
            <person name="Lavire C."/>
            <person name="Marechal J."/>
            <person name="Martinez M."/>
            <person name="Mastronunzio J.E."/>
            <person name="Mullin B.C."/>
            <person name="Niemann J."/>
            <person name="Pujic P."/>
            <person name="Rawnsley T."/>
            <person name="Rouy Z."/>
            <person name="Schenowitz C."/>
            <person name="Sellstedt A."/>
            <person name="Tavares F."/>
            <person name="Tomkins J.P."/>
            <person name="Vallenet D."/>
            <person name="Valverde C."/>
            <person name="Wall L.G."/>
            <person name="Wang Y."/>
            <person name="Medigue C."/>
            <person name="Benson D.R."/>
        </authorList>
    </citation>
    <scope>NUCLEOTIDE SEQUENCE [LARGE SCALE GENOMIC DNA]</scope>
    <source>
        <strain evidence="2">DSM 45818 / CECT 9043 / CcI3</strain>
    </source>
</reference>
<dbReference type="HOGENOM" id="CLU_2665768_0_0_11"/>
<evidence type="ECO:0000313" key="1">
    <source>
        <dbReference type="EMBL" id="ABD11671.1"/>
    </source>
</evidence>
<dbReference type="RefSeq" id="WP_011436717.1">
    <property type="nucleotide sequence ID" value="NZ_JENI01000100.1"/>
</dbReference>
<proteinExistence type="predicted"/>
<keyword evidence="2" id="KW-1185">Reference proteome</keyword>
<dbReference type="AlphaFoldDB" id="Q2JAM1"/>
<dbReference type="Proteomes" id="UP000001937">
    <property type="component" value="Chromosome"/>
</dbReference>
<dbReference type="EMBL" id="CP000249">
    <property type="protein sequence ID" value="ABD11671.1"/>
    <property type="molecule type" value="Genomic_DNA"/>
</dbReference>
<sequence>MPRPPWTPRTQAHHELMAALSASVDAACEAEERMWEAARAARAGGVPIDLVAALTRRGRTTVYRHLPLGQDLGDA</sequence>
<protein>
    <recommendedName>
        <fullName evidence="3">Resolvase</fullName>
    </recommendedName>
</protein>
<evidence type="ECO:0008006" key="3">
    <source>
        <dbReference type="Google" id="ProtNLM"/>
    </source>
</evidence>
<accession>Q2JAM1</accession>